<dbReference type="PROSITE" id="PS50157">
    <property type="entry name" value="ZINC_FINGER_C2H2_2"/>
    <property type="match status" value="3"/>
</dbReference>
<comment type="function">
    <text evidence="14">Transcription factor that binds to the CACCC box in the promoter of target genes such as HBB/beta globin or NOV and activates their transcription. Might be involved in transcriptional regulation by modulating the binding of the RARA nuclear receptor to RARE DNA elements.</text>
</comment>
<evidence type="ECO:0000256" key="18">
    <source>
        <dbReference type="PROSITE-ProRule" id="PRU00042"/>
    </source>
</evidence>
<evidence type="ECO:0000256" key="13">
    <source>
        <dbReference type="ARBA" id="ARBA00023242"/>
    </source>
</evidence>
<keyword evidence="5" id="KW-0677">Repeat</keyword>
<evidence type="ECO:0000313" key="22">
    <source>
        <dbReference type="Proteomes" id="UP001497497"/>
    </source>
</evidence>
<dbReference type="GO" id="GO:0045893">
    <property type="term" value="P:positive regulation of DNA-templated transcription"/>
    <property type="evidence" value="ECO:0007669"/>
    <property type="project" value="UniProtKB-ARBA"/>
</dbReference>
<reference evidence="21 22" key="1">
    <citation type="submission" date="2024-04" db="EMBL/GenBank/DDBJ databases">
        <authorList>
            <consortium name="Genoscope - CEA"/>
            <person name="William W."/>
        </authorList>
    </citation>
    <scope>NUCLEOTIDE SEQUENCE [LARGE SCALE GENOMIC DNA]</scope>
</reference>
<evidence type="ECO:0000256" key="8">
    <source>
        <dbReference type="ARBA" id="ARBA00022843"/>
    </source>
</evidence>
<dbReference type="FunFam" id="3.30.160.60:FF:000237">
    <property type="entry name" value="Krueppel-like factor 2"/>
    <property type="match status" value="1"/>
</dbReference>
<keyword evidence="7" id="KW-0862">Zinc</keyword>
<dbReference type="InterPro" id="IPR036236">
    <property type="entry name" value="Znf_C2H2_sf"/>
</dbReference>
<feature type="compositionally biased region" description="Basic residues" evidence="19">
    <location>
        <begin position="361"/>
        <end position="375"/>
    </location>
</feature>
<evidence type="ECO:0000256" key="14">
    <source>
        <dbReference type="ARBA" id="ARBA00055776"/>
    </source>
</evidence>
<keyword evidence="8" id="KW-0832">Ubl conjugation</keyword>
<dbReference type="GO" id="GO:0005634">
    <property type="term" value="C:nucleus"/>
    <property type="evidence" value="ECO:0007669"/>
    <property type="project" value="UniProtKB-SubCell"/>
</dbReference>
<evidence type="ECO:0000256" key="17">
    <source>
        <dbReference type="ARBA" id="ARBA00080631"/>
    </source>
</evidence>
<keyword evidence="4" id="KW-0479">Metal-binding</keyword>
<evidence type="ECO:0000256" key="10">
    <source>
        <dbReference type="ARBA" id="ARBA00023125"/>
    </source>
</evidence>
<dbReference type="AlphaFoldDB" id="A0AAV2HGD2"/>
<keyword evidence="3" id="KW-0597">Phosphoprotein</keyword>
<dbReference type="SMART" id="SM00355">
    <property type="entry name" value="ZnF_C2H2"/>
    <property type="match status" value="3"/>
</dbReference>
<comment type="subunit">
    <text evidence="15">Interacts with WWP1.</text>
</comment>
<evidence type="ECO:0000256" key="2">
    <source>
        <dbReference type="ARBA" id="ARBA00006991"/>
    </source>
</evidence>
<evidence type="ECO:0000256" key="16">
    <source>
        <dbReference type="ARBA" id="ARBA00068012"/>
    </source>
</evidence>
<proteinExistence type="inferred from homology"/>
<dbReference type="Gene3D" id="3.30.160.60">
    <property type="entry name" value="Classic Zinc Finger"/>
    <property type="match status" value="3"/>
</dbReference>
<organism evidence="21 22">
    <name type="scientific">Lymnaea stagnalis</name>
    <name type="common">Great pond snail</name>
    <name type="synonym">Helix stagnalis</name>
    <dbReference type="NCBI Taxonomy" id="6523"/>
    <lineage>
        <taxon>Eukaryota</taxon>
        <taxon>Metazoa</taxon>
        <taxon>Spiralia</taxon>
        <taxon>Lophotrochozoa</taxon>
        <taxon>Mollusca</taxon>
        <taxon>Gastropoda</taxon>
        <taxon>Heterobranchia</taxon>
        <taxon>Euthyneura</taxon>
        <taxon>Panpulmonata</taxon>
        <taxon>Hygrophila</taxon>
        <taxon>Lymnaeoidea</taxon>
        <taxon>Lymnaeidae</taxon>
        <taxon>Lymnaea</taxon>
    </lineage>
</organism>
<evidence type="ECO:0000256" key="5">
    <source>
        <dbReference type="ARBA" id="ARBA00022737"/>
    </source>
</evidence>
<keyword evidence="12" id="KW-0804">Transcription</keyword>
<feature type="region of interest" description="Disordered" evidence="19">
    <location>
        <begin position="53"/>
        <end position="115"/>
    </location>
</feature>
<comment type="caution">
    <text evidence="21">The sequence shown here is derived from an EMBL/GenBank/DDBJ whole genome shotgun (WGS) entry which is preliminary data.</text>
</comment>
<evidence type="ECO:0000256" key="7">
    <source>
        <dbReference type="ARBA" id="ARBA00022833"/>
    </source>
</evidence>
<evidence type="ECO:0000313" key="21">
    <source>
        <dbReference type="EMBL" id="CAL1531141.1"/>
    </source>
</evidence>
<sequence>MTKVLDPSLSGSVLPKYQDIMDYHNNWTDVENFLYPDNTPYETSMMNILNDNAMRSSPLSPMPTPDSPGAPNSVCSSSSSAFSSPNPYSPHHGPMSIGSPGSSSQVSSGSPAPHENIYDDLLDLDFILNNTAERSMYEEGNGAAKVKLEPGHVTSDGLPDFSSTFLDIPDIKFDDELNNNMLMMNCTLTGTGMTNLSGSKVNTQNSPLPKTMMQQQQLLNSTSMPEFKLPKHEFPPMPQSCTSYRGTLTALPTNQLSPQNPHMVFSMHGSHLSPPSSPDNQDQARHNLKMSQLPPMYPMGHPHQQMVMRPQHMMAKMSPHHQHPSHMAPHPGSHQLITPPSSPQLDHLLMPQPPMDSAAQPKKRGRRTWGRKRQTSHSCSHPGCNKTYTKSSHLKAHLRTHTGEKPYHCTWKGCGWKFARSDELTRHYRKHTGDRPFQCHLCERAFSRSDHLSLHMKRHI</sequence>
<evidence type="ECO:0000259" key="20">
    <source>
        <dbReference type="PROSITE" id="PS50157"/>
    </source>
</evidence>
<protein>
    <recommendedName>
        <fullName evidence="16">Krueppel-like factor 2</fullName>
    </recommendedName>
    <alternativeName>
        <fullName evidence="17">Lung krueppel-like factor</fullName>
    </alternativeName>
</protein>
<comment type="similarity">
    <text evidence="2">Belongs to the krueppel C2H2-type zinc-finger protein family.</text>
</comment>
<dbReference type="PANTHER" id="PTHR23235:SF145">
    <property type="entry name" value="KRUPPEL-LIKE FACTOR 1"/>
    <property type="match status" value="1"/>
</dbReference>
<evidence type="ECO:0000256" key="11">
    <source>
        <dbReference type="ARBA" id="ARBA00023159"/>
    </source>
</evidence>
<dbReference type="FunFam" id="3.30.160.60:FF:001156">
    <property type="entry name" value="Zinc finger protein 407"/>
    <property type="match status" value="1"/>
</dbReference>
<keyword evidence="13" id="KW-0539">Nucleus</keyword>
<dbReference type="InterPro" id="IPR013087">
    <property type="entry name" value="Znf_C2H2_type"/>
</dbReference>
<feature type="domain" description="C2H2-type" evidence="20">
    <location>
        <begin position="437"/>
        <end position="460"/>
    </location>
</feature>
<dbReference type="PROSITE" id="PS00028">
    <property type="entry name" value="ZINC_FINGER_C2H2_1"/>
    <property type="match status" value="3"/>
</dbReference>
<evidence type="ECO:0000256" key="15">
    <source>
        <dbReference type="ARBA" id="ARBA00064490"/>
    </source>
</evidence>
<feature type="domain" description="C2H2-type" evidence="20">
    <location>
        <begin position="407"/>
        <end position="436"/>
    </location>
</feature>
<evidence type="ECO:0000256" key="3">
    <source>
        <dbReference type="ARBA" id="ARBA00022553"/>
    </source>
</evidence>
<evidence type="ECO:0000256" key="1">
    <source>
        <dbReference type="ARBA" id="ARBA00004123"/>
    </source>
</evidence>
<dbReference type="GO" id="GO:0000981">
    <property type="term" value="F:DNA-binding transcription factor activity, RNA polymerase II-specific"/>
    <property type="evidence" value="ECO:0007669"/>
    <property type="project" value="TreeGrafter"/>
</dbReference>
<feature type="domain" description="C2H2-type" evidence="20">
    <location>
        <begin position="377"/>
        <end position="406"/>
    </location>
</feature>
<dbReference type="Pfam" id="PF00096">
    <property type="entry name" value="zf-C2H2"/>
    <property type="match status" value="3"/>
</dbReference>
<evidence type="ECO:0000256" key="19">
    <source>
        <dbReference type="SAM" id="MobiDB-lite"/>
    </source>
</evidence>
<dbReference type="GO" id="GO:0008270">
    <property type="term" value="F:zinc ion binding"/>
    <property type="evidence" value="ECO:0007669"/>
    <property type="project" value="UniProtKB-KW"/>
</dbReference>
<gene>
    <name evidence="21" type="ORF">GSLYS_00005236001</name>
</gene>
<dbReference type="PANTHER" id="PTHR23235">
    <property type="entry name" value="KRUEPPEL-LIKE TRANSCRIPTION FACTOR"/>
    <property type="match status" value="1"/>
</dbReference>
<dbReference type="Proteomes" id="UP001497497">
    <property type="component" value="Unassembled WGS sequence"/>
</dbReference>
<keyword evidence="9" id="KW-0805">Transcription regulation</keyword>
<keyword evidence="22" id="KW-1185">Reference proteome</keyword>
<dbReference type="FunFam" id="3.30.160.60:FF:000018">
    <property type="entry name" value="Krueppel-like factor 15"/>
    <property type="match status" value="1"/>
</dbReference>
<accession>A0AAV2HGD2</accession>
<evidence type="ECO:0000256" key="12">
    <source>
        <dbReference type="ARBA" id="ARBA00023163"/>
    </source>
</evidence>
<evidence type="ECO:0000256" key="6">
    <source>
        <dbReference type="ARBA" id="ARBA00022771"/>
    </source>
</evidence>
<dbReference type="SUPFAM" id="SSF57667">
    <property type="entry name" value="beta-beta-alpha zinc fingers"/>
    <property type="match status" value="2"/>
</dbReference>
<name>A0AAV2HGD2_LYMST</name>
<evidence type="ECO:0000256" key="4">
    <source>
        <dbReference type="ARBA" id="ARBA00022723"/>
    </source>
</evidence>
<keyword evidence="10" id="KW-0238">DNA-binding</keyword>
<dbReference type="GO" id="GO:0000978">
    <property type="term" value="F:RNA polymerase II cis-regulatory region sequence-specific DNA binding"/>
    <property type="evidence" value="ECO:0007669"/>
    <property type="project" value="TreeGrafter"/>
</dbReference>
<feature type="region of interest" description="Disordered" evidence="19">
    <location>
        <begin position="318"/>
        <end position="388"/>
    </location>
</feature>
<keyword evidence="11" id="KW-0010">Activator</keyword>
<keyword evidence="6 18" id="KW-0863">Zinc-finger</keyword>
<dbReference type="EMBL" id="CAXITT010000081">
    <property type="protein sequence ID" value="CAL1531141.1"/>
    <property type="molecule type" value="Genomic_DNA"/>
</dbReference>
<evidence type="ECO:0000256" key="9">
    <source>
        <dbReference type="ARBA" id="ARBA00023015"/>
    </source>
</evidence>
<comment type="subcellular location">
    <subcellularLocation>
        <location evidence="1">Nucleus</location>
    </subcellularLocation>
</comment>
<feature type="compositionally biased region" description="Low complexity" evidence="19">
    <location>
        <begin position="69"/>
        <end position="114"/>
    </location>
</feature>